<keyword evidence="11" id="KW-1185">Reference proteome</keyword>
<dbReference type="GO" id="GO:0010181">
    <property type="term" value="F:FMN binding"/>
    <property type="evidence" value="ECO:0007669"/>
    <property type="project" value="UniProtKB-UniRule"/>
</dbReference>
<dbReference type="GO" id="GO:0004733">
    <property type="term" value="F:pyridoxamine phosphate oxidase activity"/>
    <property type="evidence" value="ECO:0007669"/>
    <property type="project" value="UniProtKB-UniRule"/>
</dbReference>
<dbReference type="STRING" id="1168289.GCA_000259075_00289"/>
<evidence type="ECO:0000259" key="9">
    <source>
        <dbReference type="Pfam" id="PF10590"/>
    </source>
</evidence>
<dbReference type="NCBIfam" id="NF004231">
    <property type="entry name" value="PRK05679.1"/>
    <property type="match status" value="1"/>
</dbReference>
<dbReference type="AlphaFoldDB" id="A0A2T0XR13"/>
<comment type="pathway">
    <text evidence="5">Cofactor metabolism; pyridoxal 5'-phosphate salvage; pyridoxal 5'-phosphate from pyridoxamine 5'-phosphate: step 1/1.</text>
</comment>
<evidence type="ECO:0000256" key="1">
    <source>
        <dbReference type="ARBA" id="ARBA00007301"/>
    </source>
</evidence>
<comment type="catalytic activity">
    <reaction evidence="5">
        <text>pyridoxine 5'-phosphate + O2 = pyridoxal 5'-phosphate + H2O2</text>
        <dbReference type="Rhea" id="RHEA:15149"/>
        <dbReference type="ChEBI" id="CHEBI:15379"/>
        <dbReference type="ChEBI" id="CHEBI:16240"/>
        <dbReference type="ChEBI" id="CHEBI:58589"/>
        <dbReference type="ChEBI" id="CHEBI:597326"/>
        <dbReference type="EC" id="1.4.3.5"/>
    </reaction>
</comment>
<dbReference type="PANTHER" id="PTHR10851:SF0">
    <property type="entry name" value="PYRIDOXINE-5'-PHOSPHATE OXIDASE"/>
    <property type="match status" value="1"/>
</dbReference>
<evidence type="ECO:0000256" key="4">
    <source>
        <dbReference type="ARBA" id="ARBA00023002"/>
    </source>
</evidence>
<dbReference type="UniPathway" id="UPA01068">
    <property type="reaction ID" value="UER00304"/>
</dbReference>
<evidence type="ECO:0000259" key="8">
    <source>
        <dbReference type="Pfam" id="PF01243"/>
    </source>
</evidence>
<reference evidence="10 11" key="1">
    <citation type="submission" date="2018-07" db="EMBL/GenBank/DDBJ databases">
        <title>Freshwater and sediment microbial communities from various areas in North America, analyzing microbe dynamics in response to fracking.</title>
        <authorList>
            <person name="Lamendella R."/>
        </authorList>
    </citation>
    <scope>NUCLEOTIDE SEQUENCE [LARGE SCALE GENOMIC DNA]</scope>
    <source>
        <strain evidence="10 11">160A</strain>
    </source>
</reference>
<proteinExistence type="inferred from homology"/>
<feature type="binding site" evidence="5 6">
    <location>
        <position position="160"/>
    </location>
    <ligand>
        <name>substrate</name>
    </ligand>
</feature>
<accession>A0A2T0XR13</accession>
<comment type="caution">
    <text evidence="5">Lacks conserved residue(s) required for the propagation of feature annotation.</text>
</comment>
<dbReference type="EC" id="1.4.3.5" evidence="5"/>
<dbReference type="RefSeq" id="WP_181256354.1">
    <property type="nucleotide sequence ID" value="NZ_PVTS01000003.1"/>
</dbReference>
<comment type="pathway">
    <text evidence="5">Cofactor metabolism; pyridoxal 5'-phosphate salvage; pyridoxal 5'-phosphate from pyridoxine 5'-phosphate: step 1/1.</text>
</comment>
<feature type="domain" description="Pyridoxine 5'-phosphate oxidase dimerisation C-terminal" evidence="9">
    <location>
        <begin position="209"/>
        <end position="250"/>
    </location>
</feature>
<comment type="subunit">
    <text evidence="5">Homodimer.</text>
</comment>
<protein>
    <recommendedName>
        <fullName evidence="5">Pyridoxine/pyridoxamine 5'-phosphate oxidase</fullName>
        <ecNumber evidence="5">1.4.3.5</ecNumber>
    </recommendedName>
    <alternativeName>
        <fullName evidence="5">PNP/PMP oxidase</fullName>
        <shortName evidence="5">PNPOx</shortName>
    </alternativeName>
    <alternativeName>
        <fullName evidence="5">Pyridoxal 5'-phosphate synthase</fullName>
    </alternativeName>
</protein>
<feature type="binding site" evidence="5 6">
    <location>
        <position position="164"/>
    </location>
    <ligand>
        <name>substrate</name>
    </ligand>
</feature>
<evidence type="ECO:0000256" key="5">
    <source>
        <dbReference type="HAMAP-Rule" id="MF_01629"/>
    </source>
</evidence>
<feature type="binding site" evidence="5 7">
    <location>
        <position position="232"/>
    </location>
    <ligand>
        <name>FMN</name>
        <dbReference type="ChEBI" id="CHEBI:58210"/>
    </ligand>
</feature>
<feature type="binding site" evidence="5 6">
    <location>
        <position position="168"/>
    </location>
    <ligand>
        <name>substrate</name>
    </ligand>
</feature>
<dbReference type="SUPFAM" id="SSF50475">
    <property type="entry name" value="FMN-binding split barrel"/>
    <property type="match status" value="1"/>
</dbReference>
<keyword evidence="4 5" id="KW-0560">Oxidoreductase</keyword>
<dbReference type="PANTHER" id="PTHR10851">
    <property type="entry name" value="PYRIDOXINE-5-PHOSPHATE OXIDASE"/>
    <property type="match status" value="1"/>
</dbReference>
<evidence type="ECO:0000313" key="11">
    <source>
        <dbReference type="Proteomes" id="UP000252733"/>
    </source>
</evidence>
<feature type="domain" description="Pyridoxamine 5'-phosphate oxidase N-terminal" evidence="8">
    <location>
        <begin position="70"/>
        <end position="190"/>
    </location>
</feature>
<evidence type="ECO:0000313" key="10">
    <source>
        <dbReference type="EMBL" id="RCW39254.1"/>
    </source>
</evidence>
<dbReference type="Gene3D" id="2.30.110.10">
    <property type="entry name" value="Electron Transport, Fmn-binding Protein, Chain A"/>
    <property type="match status" value="1"/>
</dbReference>
<feature type="binding site" evidence="5 7">
    <location>
        <position position="222"/>
    </location>
    <ligand>
        <name>FMN</name>
        <dbReference type="ChEBI" id="CHEBI:58210"/>
    </ligand>
</feature>
<dbReference type="InterPro" id="IPR019576">
    <property type="entry name" value="Pyridoxamine_oxidase_dimer_C"/>
</dbReference>
<dbReference type="NCBIfam" id="TIGR00558">
    <property type="entry name" value="pdxH"/>
    <property type="match status" value="1"/>
</dbReference>
<sequence>MNRLRGFLLSLYGLKLVKVCSFVLFHQRYSTTKYFVLHSKYSDIRRNYEQWEMKREEMELSPALQFQNWLEDAIAAEDTEPTAMSLATVDASGQPTQRVVLLKDVSDAGISFFTNYNSSKGLQMGHNPKVSANFFWPLLERQVRWEGRVSKLSAEASDNYFASRPRESRIGAWASPQSRAIGGDDMLMERFRKFEQQFRGKEVPRPPHWGGYLIVPHKVEFWQGRPNRMHQRFVYTLQPDGEWDLMQVAP</sequence>
<evidence type="ECO:0000256" key="7">
    <source>
        <dbReference type="PIRSR" id="PIRSR000190-2"/>
    </source>
</evidence>
<comment type="function">
    <text evidence="5">Catalyzes the oxidation of either pyridoxine 5'-phosphate (PNP) or pyridoxamine 5'-phosphate (PMP) into pyridoxal 5'-phosphate (PLP).</text>
</comment>
<feature type="binding site" evidence="6">
    <location>
        <begin position="45"/>
        <end position="48"/>
    </location>
    <ligand>
        <name>substrate</name>
    </ligand>
</feature>
<name>A0A2T0XR13_9BACT</name>
<feature type="binding site" evidence="5 7">
    <location>
        <position position="142"/>
    </location>
    <ligand>
        <name>FMN</name>
        <dbReference type="ChEBI" id="CHEBI:58210"/>
    </ligand>
</feature>
<feature type="binding site" evidence="5 6">
    <location>
        <position position="103"/>
    </location>
    <ligand>
        <name>substrate</name>
    </ligand>
</feature>
<evidence type="ECO:0000256" key="3">
    <source>
        <dbReference type="ARBA" id="ARBA00022643"/>
    </source>
</evidence>
<comment type="cofactor">
    <cofactor evidence="5 7">
        <name>FMN</name>
        <dbReference type="ChEBI" id="CHEBI:58210"/>
    </cofactor>
    <text evidence="5 7">Binds 1 FMN per subunit.</text>
</comment>
<feature type="binding site" evidence="5 7">
    <location>
        <begin position="113"/>
        <end position="114"/>
    </location>
    <ligand>
        <name>FMN</name>
        <dbReference type="ChEBI" id="CHEBI:58210"/>
    </ligand>
</feature>
<evidence type="ECO:0000256" key="6">
    <source>
        <dbReference type="PIRSR" id="PIRSR000190-1"/>
    </source>
</evidence>
<dbReference type="InterPro" id="IPR000659">
    <property type="entry name" value="Pyridox_Oxase"/>
</dbReference>
<dbReference type="InterPro" id="IPR011576">
    <property type="entry name" value="Pyridox_Oxase_N"/>
</dbReference>
<keyword evidence="2 5" id="KW-0285">Flavoprotein</keyword>
<dbReference type="PIRSF" id="PIRSF000190">
    <property type="entry name" value="Pyd_amn-ph_oxd"/>
    <property type="match status" value="1"/>
</dbReference>
<dbReference type="Pfam" id="PF10590">
    <property type="entry name" value="PNP_phzG_C"/>
    <property type="match status" value="1"/>
</dbReference>
<gene>
    <name evidence="5" type="primary">pdxH</name>
    <name evidence="10" type="ORF">DFO77_10122</name>
</gene>
<feature type="binding site" evidence="5 7">
    <location>
        <begin position="98"/>
        <end position="103"/>
    </location>
    <ligand>
        <name>FMN</name>
        <dbReference type="ChEBI" id="CHEBI:58210"/>
    </ligand>
</feature>
<dbReference type="InterPro" id="IPR012349">
    <property type="entry name" value="Split_barrel_FMN-bd"/>
</dbReference>
<comment type="catalytic activity">
    <reaction evidence="5">
        <text>pyridoxamine 5'-phosphate + O2 + H2O = pyridoxal 5'-phosphate + H2O2 + NH4(+)</text>
        <dbReference type="Rhea" id="RHEA:15817"/>
        <dbReference type="ChEBI" id="CHEBI:15377"/>
        <dbReference type="ChEBI" id="CHEBI:15379"/>
        <dbReference type="ChEBI" id="CHEBI:16240"/>
        <dbReference type="ChEBI" id="CHEBI:28938"/>
        <dbReference type="ChEBI" id="CHEBI:58451"/>
        <dbReference type="ChEBI" id="CHEBI:597326"/>
        <dbReference type="EC" id="1.4.3.5"/>
    </reaction>
</comment>
<comment type="similarity">
    <text evidence="1 5">Belongs to the pyridoxamine 5'-phosphate oxidase family.</text>
</comment>
<dbReference type="Proteomes" id="UP000252733">
    <property type="component" value="Unassembled WGS sequence"/>
</dbReference>
<dbReference type="EMBL" id="QPIZ01000001">
    <property type="protein sequence ID" value="RCW39254.1"/>
    <property type="molecule type" value="Genomic_DNA"/>
</dbReference>
<feature type="binding site" evidence="5 7">
    <location>
        <begin position="177"/>
        <end position="178"/>
    </location>
    <ligand>
        <name>FMN</name>
        <dbReference type="ChEBI" id="CHEBI:58210"/>
    </ligand>
</feature>
<dbReference type="HAMAP" id="MF_01629">
    <property type="entry name" value="PdxH"/>
    <property type="match status" value="1"/>
</dbReference>
<dbReference type="Pfam" id="PF01243">
    <property type="entry name" value="PNPOx_N"/>
    <property type="match status" value="1"/>
</dbReference>
<feature type="binding site" evidence="5 6">
    <location>
        <begin position="228"/>
        <end position="230"/>
    </location>
    <ligand>
        <name>substrate</name>
    </ligand>
</feature>
<dbReference type="GO" id="GO:0008615">
    <property type="term" value="P:pyridoxine biosynthetic process"/>
    <property type="evidence" value="ECO:0007669"/>
    <property type="project" value="UniProtKB-UniRule"/>
</dbReference>
<organism evidence="10 11">
    <name type="scientific">Marinilabilia salmonicolor</name>
    <dbReference type="NCBI Taxonomy" id="989"/>
    <lineage>
        <taxon>Bacteria</taxon>
        <taxon>Pseudomonadati</taxon>
        <taxon>Bacteroidota</taxon>
        <taxon>Bacteroidia</taxon>
        <taxon>Marinilabiliales</taxon>
        <taxon>Marinilabiliaceae</taxon>
        <taxon>Marinilabilia</taxon>
    </lineage>
</organism>
<evidence type="ECO:0000256" key="2">
    <source>
        <dbReference type="ARBA" id="ARBA00022630"/>
    </source>
</evidence>
<keyword evidence="5" id="KW-0664">Pyridoxine biosynthesis</keyword>
<feature type="binding site" evidence="5 7">
    <location>
        <position position="120"/>
    </location>
    <ligand>
        <name>FMN</name>
        <dbReference type="ChEBI" id="CHEBI:58210"/>
    </ligand>
</feature>
<comment type="caution">
    <text evidence="10">The sequence shown here is derived from an EMBL/GenBank/DDBJ whole genome shotgun (WGS) entry which is preliminary data.</text>
</comment>
<keyword evidence="3 5" id="KW-0288">FMN</keyword>